<evidence type="ECO:0000256" key="1">
    <source>
        <dbReference type="ARBA" id="ARBA00004651"/>
    </source>
</evidence>
<comment type="subcellular location">
    <subcellularLocation>
        <location evidence="1">Cell membrane</location>
        <topology evidence="1">Multi-pass membrane protein</topology>
    </subcellularLocation>
</comment>
<evidence type="ECO:0000313" key="10">
    <source>
        <dbReference type="EMBL" id="GHH83653.1"/>
    </source>
</evidence>
<dbReference type="InterPro" id="IPR050545">
    <property type="entry name" value="Mycobact_MmpL"/>
</dbReference>
<feature type="compositionally biased region" description="Pro residues" evidence="7">
    <location>
        <begin position="41"/>
        <end position="55"/>
    </location>
</feature>
<evidence type="ECO:0000256" key="5">
    <source>
        <dbReference type="ARBA" id="ARBA00022989"/>
    </source>
</evidence>
<feature type="transmembrane region" description="Helical" evidence="8">
    <location>
        <begin position="721"/>
        <end position="746"/>
    </location>
</feature>
<feature type="transmembrane region" description="Helical" evidence="8">
    <location>
        <begin position="231"/>
        <end position="248"/>
    </location>
</feature>
<feature type="transmembrane region" description="Helical" evidence="8">
    <location>
        <begin position="69"/>
        <end position="90"/>
    </location>
</feature>
<comment type="similarity">
    <text evidence="2">Belongs to the resistance-nodulation-cell division (RND) (TC 2.A.6) family. MmpL subfamily.</text>
</comment>
<evidence type="ECO:0000256" key="3">
    <source>
        <dbReference type="ARBA" id="ARBA00022475"/>
    </source>
</evidence>
<reference evidence="10" key="1">
    <citation type="journal article" date="2014" name="Int. J. Syst. Evol. Microbiol.">
        <title>Complete genome sequence of Corynebacterium casei LMG S-19264T (=DSM 44701T), isolated from a smear-ripened cheese.</title>
        <authorList>
            <consortium name="US DOE Joint Genome Institute (JGI-PGF)"/>
            <person name="Walter F."/>
            <person name="Albersmeier A."/>
            <person name="Kalinowski J."/>
            <person name="Ruckert C."/>
        </authorList>
    </citation>
    <scope>NUCLEOTIDE SEQUENCE</scope>
    <source>
        <strain evidence="10">JCM 4646</strain>
    </source>
</reference>
<evidence type="ECO:0000256" key="7">
    <source>
        <dbReference type="SAM" id="MobiDB-lite"/>
    </source>
</evidence>
<keyword evidence="11" id="KW-1185">Reference proteome</keyword>
<dbReference type="Pfam" id="PF03176">
    <property type="entry name" value="MMPL"/>
    <property type="match status" value="2"/>
</dbReference>
<feature type="compositionally biased region" description="Polar residues" evidence="7">
    <location>
        <begin position="1"/>
        <end position="13"/>
    </location>
</feature>
<dbReference type="PANTHER" id="PTHR33406">
    <property type="entry name" value="MEMBRANE PROTEIN MJ1562-RELATED"/>
    <property type="match status" value="1"/>
</dbReference>
<dbReference type="EMBL" id="BNBO01000067">
    <property type="protein sequence ID" value="GHH83653.1"/>
    <property type="molecule type" value="Genomic_DNA"/>
</dbReference>
<feature type="transmembrane region" description="Helical" evidence="8">
    <location>
        <begin position="358"/>
        <end position="381"/>
    </location>
</feature>
<keyword evidence="4 8" id="KW-0812">Transmembrane</keyword>
<feature type="region of interest" description="Disordered" evidence="7">
    <location>
        <begin position="1"/>
        <end position="55"/>
    </location>
</feature>
<dbReference type="SUPFAM" id="SSF82866">
    <property type="entry name" value="Multidrug efflux transporter AcrB transmembrane domain"/>
    <property type="match status" value="2"/>
</dbReference>
<evidence type="ECO:0000256" key="4">
    <source>
        <dbReference type="ARBA" id="ARBA00022692"/>
    </source>
</evidence>
<evidence type="ECO:0000313" key="11">
    <source>
        <dbReference type="Proteomes" id="UP000617734"/>
    </source>
</evidence>
<proteinExistence type="inferred from homology"/>
<evidence type="ECO:0000259" key="9">
    <source>
        <dbReference type="Pfam" id="PF03176"/>
    </source>
</evidence>
<feature type="transmembrane region" description="Helical" evidence="8">
    <location>
        <begin position="609"/>
        <end position="629"/>
    </location>
</feature>
<keyword evidence="6 8" id="KW-0472">Membrane</keyword>
<evidence type="ECO:0000256" key="2">
    <source>
        <dbReference type="ARBA" id="ARBA00010157"/>
    </source>
</evidence>
<dbReference type="AlphaFoldDB" id="A0A919L4G7"/>
<dbReference type="InterPro" id="IPR004869">
    <property type="entry name" value="MMPL_dom"/>
</dbReference>
<comment type="caution">
    <text evidence="10">The sequence shown here is derived from an EMBL/GenBank/DDBJ whole genome shotgun (WGS) entry which is preliminary data.</text>
</comment>
<feature type="transmembrane region" description="Helical" evidence="8">
    <location>
        <begin position="329"/>
        <end position="352"/>
    </location>
</feature>
<reference evidence="10" key="2">
    <citation type="submission" date="2020-09" db="EMBL/GenBank/DDBJ databases">
        <authorList>
            <person name="Sun Q."/>
            <person name="Ohkuma M."/>
        </authorList>
    </citation>
    <scope>NUCLEOTIDE SEQUENCE</scope>
    <source>
        <strain evidence="10">JCM 4646</strain>
    </source>
</reference>
<accession>A0A919L4G7</accession>
<keyword evidence="3" id="KW-1003">Cell membrane</keyword>
<dbReference type="PANTHER" id="PTHR33406:SF11">
    <property type="entry name" value="MEMBRANE PROTEIN SCO6666-RELATED"/>
    <property type="match status" value="1"/>
</dbReference>
<dbReference type="RefSeq" id="WP_190215057.1">
    <property type="nucleotide sequence ID" value="NZ_BNBO01000067.1"/>
</dbReference>
<dbReference type="GO" id="GO:0005886">
    <property type="term" value="C:plasma membrane"/>
    <property type="evidence" value="ECO:0007669"/>
    <property type="project" value="UniProtKB-SubCell"/>
</dbReference>
<gene>
    <name evidence="10" type="ORF">GCM10018781_71310</name>
</gene>
<feature type="transmembrane region" description="Helical" evidence="8">
    <location>
        <begin position="681"/>
        <end position="709"/>
    </location>
</feature>
<feature type="domain" description="Membrane transport protein MMPL" evidence="9">
    <location>
        <begin position="143"/>
        <end position="415"/>
    </location>
</feature>
<keyword evidence="5 8" id="KW-1133">Transmembrane helix</keyword>
<feature type="transmembrane region" description="Helical" evidence="8">
    <location>
        <begin position="416"/>
        <end position="436"/>
    </location>
</feature>
<feature type="domain" description="Membrane transport protein MMPL" evidence="9">
    <location>
        <begin position="453"/>
        <end position="756"/>
    </location>
</feature>
<feature type="transmembrane region" description="Helical" evidence="8">
    <location>
        <begin position="255"/>
        <end position="276"/>
    </location>
</feature>
<dbReference type="GeneID" id="95357386"/>
<protein>
    <submittedName>
        <fullName evidence="10">Membrane protein</fullName>
    </submittedName>
</protein>
<sequence length="779" mass="78846">MQRPSTGAVSTGSEAPGTEPPGTALPGTEPPGIGATGAPSAPRPKPAGAPAPGPPGLLHRTGRWCARHAWRVIAVWAVLLAGLAVADHAWGGDYADSLTLPGTGAQTGADLLRAHGSGAAGVSAPIVVGAGPGSLAGHRAAIEAAVGGLGRLPDVLAVTDPLTTPGALSANGSTGIVTVHFTGNPAGFGPAYLARLDDAVGPLRADRLTVEYGAPLGQLAAPRAADRASEAIGLAVAVLVLLLGFGSVAATGLPLLTAVAGLAAGLSALGLLAARVGFAQSAPTLAAMMGLGVGIDYALFLTTRYRALLRDVPEPAEAVGRTVATSGRAVLVAAATVATALAGLYAGGVSFIGTLGAAAGLTVLVGAAASLTLTPALLGLLGGRIDRLRVRTPVSEPAGDADLWHRWAGVLGRRPWLFLVGGLLVLSVLAVPAAAIRLSHLDAGSQPTGRTDRRAYDLIGENFGPGANGPLTVVVQLDGSLVADRARREALAATLRRELAALPGVAAVSPPVTAPDDVLLISTVTPEAGPQDRSTAELFHTLRDTGLPHALAGTDATGYVTGGTATGLTFTDTLAARLPLVVGVVVAAAFLLLLTVFRSVLVAVKAALLNLFSIAAAYGVVVAVFQWGWGSSLLGVTAEVPVESYVPMMMFAIVFGLSMDYEVFLLSRIRETWLRTGDNHLAVATGLAATARVITCAAVIMTSVFLAFLLSSSVVVKMLAVGLGVSVIIDATVVRLLLVPASMYLFRRANWWLPRRLDELLPHFDPEGPAVPAAGGGPR</sequence>
<feature type="transmembrane region" description="Helical" evidence="8">
    <location>
        <begin position="578"/>
        <end position="597"/>
    </location>
</feature>
<dbReference type="Proteomes" id="UP000617734">
    <property type="component" value="Unassembled WGS sequence"/>
</dbReference>
<organism evidence="10 11">
    <name type="scientific">Kitasatospora indigofera</name>
    <dbReference type="NCBI Taxonomy" id="67307"/>
    <lineage>
        <taxon>Bacteria</taxon>
        <taxon>Bacillati</taxon>
        <taxon>Actinomycetota</taxon>
        <taxon>Actinomycetes</taxon>
        <taxon>Kitasatosporales</taxon>
        <taxon>Streptomycetaceae</taxon>
        <taxon>Kitasatospora</taxon>
    </lineage>
</organism>
<name>A0A919L4G7_9ACTN</name>
<dbReference type="Gene3D" id="1.20.1640.10">
    <property type="entry name" value="Multidrug efflux transporter AcrB transmembrane domain"/>
    <property type="match status" value="2"/>
</dbReference>
<evidence type="ECO:0000256" key="8">
    <source>
        <dbReference type="SAM" id="Phobius"/>
    </source>
</evidence>
<feature type="transmembrane region" description="Helical" evidence="8">
    <location>
        <begin position="649"/>
        <end position="669"/>
    </location>
</feature>
<evidence type="ECO:0000256" key="6">
    <source>
        <dbReference type="ARBA" id="ARBA00023136"/>
    </source>
</evidence>